<dbReference type="CDD" id="cd01173">
    <property type="entry name" value="pyridoxal_pyridoxamine_kinase"/>
    <property type="match status" value="1"/>
</dbReference>
<dbReference type="PANTHER" id="PTHR10534:SF2">
    <property type="entry name" value="PYRIDOXAL KINASE"/>
    <property type="match status" value="1"/>
</dbReference>
<evidence type="ECO:0000256" key="2">
    <source>
        <dbReference type="ARBA" id="ARBA00022679"/>
    </source>
</evidence>
<dbReference type="InterPro" id="IPR029056">
    <property type="entry name" value="Ribokinase-like"/>
</dbReference>
<sequence length="287" mass="30023">MTGTTTERAPRPAVLVISSTVVRGAIGGRGAIFALERLGFPVWAVQTVTLPWHPGHGPAGRIVPDRAAFVTLIDDLIRAPWLGEIGGILSGYMGASWQAAEVARLIDAVKAKRPDALYICDPVMGDAGRLYVPEPTAVAIRDELAARADIATPNLTELNFLASVPTDSMSDVVALAGTLSPARVVVTSARSDQGDTETLLVGQARTIIASHPRIEGRVANGTGDLFAGLLLGRLLEGATDGEALQLATASVFEMLGAALRLGTDELPLATCQESLVAPQAHIALREQ</sequence>
<dbReference type="Pfam" id="PF08543">
    <property type="entry name" value="Phos_pyr_kin"/>
    <property type="match status" value="1"/>
</dbReference>
<dbReference type="SUPFAM" id="SSF53613">
    <property type="entry name" value="Ribokinase-like"/>
    <property type="match status" value="1"/>
</dbReference>
<dbReference type="Proteomes" id="UP001241603">
    <property type="component" value="Unassembled WGS sequence"/>
</dbReference>
<dbReference type="EMBL" id="JAUSVO010000002">
    <property type="protein sequence ID" value="MDQ0437195.1"/>
    <property type="molecule type" value="Genomic_DNA"/>
</dbReference>
<keyword evidence="8" id="KW-1185">Reference proteome</keyword>
<dbReference type="InterPro" id="IPR004625">
    <property type="entry name" value="PyrdxlKinase"/>
</dbReference>
<evidence type="ECO:0000256" key="1">
    <source>
        <dbReference type="ARBA" id="ARBA00012104"/>
    </source>
</evidence>
<proteinExistence type="predicted"/>
<keyword evidence="2 7" id="KW-0808">Transferase</keyword>
<dbReference type="RefSeq" id="WP_266348127.1">
    <property type="nucleotide sequence ID" value="NZ_JAPKNG010000002.1"/>
</dbReference>
<keyword evidence="5" id="KW-0067">ATP-binding</keyword>
<feature type="domain" description="Pyridoxamine kinase/Phosphomethylpyrimidine kinase" evidence="6">
    <location>
        <begin position="102"/>
        <end position="267"/>
    </location>
</feature>
<dbReference type="PANTHER" id="PTHR10534">
    <property type="entry name" value="PYRIDOXAL KINASE"/>
    <property type="match status" value="1"/>
</dbReference>
<name>A0ABU0H4F8_9HYPH</name>
<protein>
    <recommendedName>
        <fullName evidence="1">pyridoxal kinase</fullName>
        <ecNumber evidence="1">2.7.1.35</ecNumber>
    </recommendedName>
</protein>
<organism evidence="7 8">
    <name type="scientific">Kaistia dalseonensis</name>
    <dbReference type="NCBI Taxonomy" id="410840"/>
    <lineage>
        <taxon>Bacteria</taxon>
        <taxon>Pseudomonadati</taxon>
        <taxon>Pseudomonadota</taxon>
        <taxon>Alphaproteobacteria</taxon>
        <taxon>Hyphomicrobiales</taxon>
        <taxon>Kaistiaceae</taxon>
        <taxon>Kaistia</taxon>
    </lineage>
</organism>
<dbReference type="Gene3D" id="3.40.1190.20">
    <property type="match status" value="1"/>
</dbReference>
<keyword evidence="3" id="KW-0547">Nucleotide-binding</keyword>
<evidence type="ECO:0000313" key="7">
    <source>
        <dbReference type="EMBL" id="MDQ0437195.1"/>
    </source>
</evidence>
<dbReference type="NCBIfam" id="TIGR00687">
    <property type="entry name" value="pyridox_kin"/>
    <property type="match status" value="1"/>
</dbReference>
<accession>A0ABU0H4F8</accession>
<evidence type="ECO:0000256" key="3">
    <source>
        <dbReference type="ARBA" id="ARBA00022741"/>
    </source>
</evidence>
<comment type="caution">
    <text evidence="7">The sequence shown here is derived from an EMBL/GenBank/DDBJ whole genome shotgun (WGS) entry which is preliminary data.</text>
</comment>
<dbReference type="EC" id="2.7.1.35" evidence="1"/>
<evidence type="ECO:0000256" key="4">
    <source>
        <dbReference type="ARBA" id="ARBA00022777"/>
    </source>
</evidence>
<dbReference type="GO" id="GO:0008478">
    <property type="term" value="F:pyridoxal kinase activity"/>
    <property type="evidence" value="ECO:0007669"/>
    <property type="project" value="UniProtKB-EC"/>
</dbReference>
<keyword evidence="4 7" id="KW-0418">Kinase</keyword>
<dbReference type="InterPro" id="IPR013749">
    <property type="entry name" value="PM/HMP-P_kinase-1"/>
</dbReference>
<evidence type="ECO:0000259" key="6">
    <source>
        <dbReference type="Pfam" id="PF08543"/>
    </source>
</evidence>
<evidence type="ECO:0000313" key="8">
    <source>
        <dbReference type="Proteomes" id="UP001241603"/>
    </source>
</evidence>
<gene>
    <name evidence="7" type="ORF">QO014_001580</name>
</gene>
<reference evidence="7 8" key="1">
    <citation type="submission" date="2023-07" db="EMBL/GenBank/DDBJ databases">
        <title>Genomic Encyclopedia of Type Strains, Phase IV (KMG-IV): sequencing the most valuable type-strain genomes for metagenomic binning, comparative biology and taxonomic classification.</title>
        <authorList>
            <person name="Goeker M."/>
        </authorList>
    </citation>
    <scope>NUCLEOTIDE SEQUENCE [LARGE SCALE GENOMIC DNA]</scope>
    <source>
        <strain evidence="7 8">B6-8</strain>
    </source>
</reference>
<evidence type="ECO:0000256" key="5">
    <source>
        <dbReference type="ARBA" id="ARBA00022840"/>
    </source>
</evidence>